<dbReference type="RefSeq" id="WP_214056010.1">
    <property type="nucleotide sequence ID" value="NZ_BAAAHS010000287.1"/>
</dbReference>
<gene>
    <name evidence="1" type="ORF">ENKNEFLB_02868</name>
</gene>
<dbReference type="Proteomes" id="UP000679307">
    <property type="component" value="Chromosome"/>
</dbReference>
<proteinExistence type="predicted"/>
<organism evidence="1 2">
    <name type="scientific">Nocardioides aquaticus</name>
    <dbReference type="NCBI Taxonomy" id="160826"/>
    <lineage>
        <taxon>Bacteria</taxon>
        <taxon>Bacillati</taxon>
        <taxon>Actinomycetota</taxon>
        <taxon>Actinomycetes</taxon>
        <taxon>Propionibacteriales</taxon>
        <taxon>Nocardioidaceae</taxon>
        <taxon>Nocardioides</taxon>
    </lineage>
</organism>
<protein>
    <recommendedName>
        <fullName evidence="3">Kinase</fullName>
    </recommendedName>
</protein>
<evidence type="ECO:0008006" key="3">
    <source>
        <dbReference type="Google" id="ProtNLM"/>
    </source>
</evidence>
<sequence length="325" mass="35153">MRAMLYYPFVQPPRDVLAQGVLYWDQMGSIVPKHYQLPDYLQQISDRGLYRPLSVDEYVSDVSLDRLVGEVEGLLTELPRGALALPRDPLTSATRLHYGKLPYELEFRLKNAGLLRDVATSYQASEALLGPLLTLLARAVADGERDPTIGWVCHTNVARAAAMAFEGASGTGAPAWRLKMGWIFKVPPPGTPLEELLDFRARYEDERIELLRAVDKLAVASGGLAAPDLLPQIAEELDYAMRQIDKAAKGRGLKLRKAASYGTLTAGVGAAATAAEAFGPVGAAASAGVFGVLGSLLLGATQTFVRPEVASPYNYLHRARAQFGD</sequence>
<keyword evidence="2" id="KW-1185">Reference proteome</keyword>
<accession>A0ABX8EIX9</accession>
<evidence type="ECO:0000313" key="1">
    <source>
        <dbReference type="EMBL" id="QVT80469.1"/>
    </source>
</evidence>
<reference evidence="1 2" key="1">
    <citation type="submission" date="2021-05" db="EMBL/GenBank/DDBJ databases">
        <title>Complete genome of Nocardioides aquaticus KCTC 9944T isolated from meromictic and hypersaline Ekho Lake, Antarctica.</title>
        <authorList>
            <person name="Hwang K."/>
            <person name="Kim K.M."/>
            <person name="Choe H."/>
        </authorList>
    </citation>
    <scope>NUCLEOTIDE SEQUENCE [LARGE SCALE GENOMIC DNA]</scope>
    <source>
        <strain evidence="1 2">KCTC 9944</strain>
    </source>
</reference>
<name>A0ABX8EIX9_9ACTN</name>
<evidence type="ECO:0000313" key="2">
    <source>
        <dbReference type="Proteomes" id="UP000679307"/>
    </source>
</evidence>
<dbReference type="EMBL" id="CP075371">
    <property type="protein sequence ID" value="QVT80469.1"/>
    <property type="molecule type" value="Genomic_DNA"/>
</dbReference>